<protein>
    <recommendedName>
        <fullName evidence="2">BEN domain-containing protein</fullName>
    </recommendedName>
</protein>
<dbReference type="GO" id="GO:0003677">
    <property type="term" value="F:DNA binding"/>
    <property type="evidence" value="ECO:0007669"/>
    <property type="project" value="InterPro"/>
</dbReference>
<dbReference type="PROSITE" id="PS51457">
    <property type="entry name" value="BEN"/>
    <property type="match status" value="1"/>
</dbReference>
<feature type="region of interest" description="Disordered" evidence="1">
    <location>
        <begin position="395"/>
        <end position="431"/>
    </location>
</feature>
<dbReference type="InterPro" id="IPR018379">
    <property type="entry name" value="BEN_domain"/>
</dbReference>
<dbReference type="EMBL" id="CAJPEV010001547">
    <property type="protein sequence ID" value="CAG0893235.1"/>
    <property type="molecule type" value="Genomic_DNA"/>
</dbReference>
<dbReference type="Proteomes" id="UP000677054">
    <property type="component" value="Unassembled WGS sequence"/>
</dbReference>
<accession>A0A7R9A7S4</accession>
<gene>
    <name evidence="3" type="ORF">DSTB1V02_LOCUS7531</name>
</gene>
<dbReference type="SMART" id="SM01025">
    <property type="entry name" value="BEN"/>
    <property type="match status" value="1"/>
</dbReference>
<organism evidence="3">
    <name type="scientific">Darwinula stevensoni</name>
    <dbReference type="NCBI Taxonomy" id="69355"/>
    <lineage>
        <taxon>Eukaryota</taxon>
        <taxon>Metazoa</taxon>
        <taxon>Ecdysozoa</taxon>
        <taxon>Arthropoda</taxon>
        <taxon>Crustacea</taxon>
        <taxon>Oligostraca</taxon>
        <taxon>Ostracoda</taxon>
        <taxon>Podocopa</taxon>
        <taxon>Podocopida</taxon>
        <taxon>Darwinulocopina</taxon>
        <taxon>Darwinuloidea</taxon>
        <taxon>Darwinulidae</taxon>
        <taxon>Darwinula</taxon>
    </lineage>
</organism>
<dbReference type="EMBL" id="LR901064">
    <property type="protein sequence ID" value="CAD7247706.1"/>
    <property type="molecule type" value="Genomic_DNA"/>
</dbReference>
<feature type="compositionally biased region" description="Polar residues" evidence="1">
    <location>
        <begin position="408"/>
        <end position="420"/>
    </location>
</feature>
<name>A0A7R9A7S4_9CRUS</name>
<evidence type="ECO:0000259" key="2">
    <source>
        <dbReference type="PROSITE" id="PS51457"/>
    </source>
</evidence>
<sequence length="522" mass="58348">MRGVEGDGNAPLKRSSLPKATLWRYKKAGILDTSSQEIRCGNCHDNSISGTTIHSSPSPDQLDMNPAMGSDDEACNISHSKGESVDYSAPVEEFFLQDFNFEEEAQGDEPLRNDDEIHRPLYDGACISLGQAIVLIMSYTLMNGVSMSGLDCLLQLMQALLPVVEWTNGRQLSIVGGQHLKNAKMLFSKEEGDIEWANLDACPPPDGWEVHRGQVLNFSTNRQELEKTLGEIALTRSKETKREKQKRTKEKRDQTMKKMAGKLIQEDEEQGKQTKETLLTMDIMAKVQNLEDNLNQVQGKLDGVIQSQNQIFAMLRDLNRQNSGLGDQTHSFHQLVETMKSIEDRLSSLSGSYKSGSSSSSASVSSLNMLPLDNVYAAVDSEYTPILRGEVPPFSSEAEASNFPPPEQTTYGVRATSRQSPLRRRGEPNTTSVDDEIQSILTSVKKFRDWKKVCEILTEKLFGNEVLARSNVSGIQGCMKLNDEKLEVLKGYLTETFKVSDSTVQEKIRQRCAYLRRKVKDM</sequence>
<evidence type="ECO:0000313" key="4">
    <source>
        <dbReference type="Proteomes" id="UP000677054"/>
    </source>
</evidence>
<proteinExistence type="predicted"/>
<reference evidence="3" key="1">
    <citation type="submission" date="2020-11" db="EMBL/GenBank/DDBJ databases">
        <authorList>
            <person name="Tran Van P."/>
        </authorList>
    </citation>
    <scope>NUCLEOTIDE SEQUENCE</scope>
</reference>
<dbReference type="AlphaFoldDB" id="A0A7R9A7S4"/>
<dbReference type="Gene3D" id="1.10.10.2590">
    <property type="entry name" value="BEN domain"/>
    <property type="match status" value="1"/>
</dbReference>
<feature type="region of interest" description="Disordered" evidence="1">
    <location>
        <begin position="236"/>
        <end position="256"/>
    </location>
</feature>
<feature type="domain" description="BEN" evidence="2">
    <location>
        <begin position="427"/>
        <end position="519"/>
    </location>
</feature>
<evidence type="ECO:0000313" key="3">
    <source>
        <dbReference type="EMBL" id="CAD7247706.1"/>
    </source>
</evidence>
<keyword evidence="4" id="KW-1185">Reference proteome</keyword>
<evidence type="ECO:0000256" key="1">
    <source>
        <dbReference type="SAM" id="MobiDB-lite"/>
    </source>
</evidence>